<feature type="compositionally biased region" description="Polar residues" evidence="1">
    <location>
        <begin position="312"/>
        <end position="323"/>
    </location>
</feature>
<feature type="compositionally biased region" description="Basic and acidic residues" evidence="1">
    <location>
        <begin position="665"/>
        <end position="688"/>
    </location>
</feature>
<feature type="compositionally biased region" description="Polar residues" evidence="1">
    <location>
        <begin position="1"/>
        <end position="17"/>
    </location>
</feature>
<sequence>MPGLNPLQNAQPRQQIPNEAPQYFSPFFEQPAKPPPVSIWQPPNVDLPLRSKAPTHRPRSPPKIPTAGTWSRKNSRDVEKEAPKGLFQPRQKKSVDEIMWLGAVAGFPLPEPAPLKEQRSLRSKLVRRPEEIPSQASSATGPKATEAQRKKDEEAKARERRLEEWATKKKPNVAEKPPSPSGMAIPIPQPIESRLRPRKKVYTPLPQPEEAALISNRPNMIHRPHLPSGEGSFAPDKPFLPQPVETVRKTNRTRPTPKKRSQEEETLWMGSTLNLPQPIETTKRSTRRSPLNKMVSADEYDGTITDKEPRSETNLPDSSQSQSTEKKEFLPQPIETSRRSNRPAKEILPEPIESTRRSNRPSGSKPSESKEILPEPIETTRRSNRPSASDSQREFPSPVPIETTRRSNRPGPSPIQRDDPPTPTTSFFGPDITPQPIETTKRSYRPITARPLVPQFVESSMRSSRMRIPYAQMHLELPQPISVSRWTSRSPGLRRESTSSKPTSPGVHPFSRGGDKARRKVQKFAAPAADHVWHLEEPVDSAPTSPVGSPTEGSPVTSTCPSLSSSPTSCATSMAWDIPTKLSKITGQPNQARDLSSAVNSLEDERFSGYAMALEEKLKQDAEDGILTKEDHKASEGVEYPFPVVITESGESPAASTRSPSPNPKDSHTPHRPREDPTTRSESSETIRPKLRQISTEPLSINTELNNGDVANLNNDFDNEEDDYPICHSPRFEKFEPPILCGPDTADEFDYRRKLHIPTMWKPSGGASTTTTLTTGANPRPGAWIDNTNSLRSGISKQHAASKLAAAGQLSVVGRLPSAPPRMWSKTPGGPSPGYTVASLPPTKRQQHSVASEVTKEFVEDVWKYLGLQFENVAAKFDPELAQYTGLSVVVVKRDRKAALRRYCEKWVGENPEGEVRGLW</sequence>
<dbReference type="OMA" id="MCYLSEQ"/>
<keyword evidence="3" id="KW-1185">Reference proteome</keyword>
<feature type="compositionally biased region" description="Polar residues" evidence="1">
    <location>
        <begin position="542"/>
        <end position="552"/>
    </location>
</feature>
<organism evidence="2 3">
    <name type="scientific">Pyronema omphalodes (strain CBS 100304)</name>
    <name type="common">Pyronema confluens</name>
    <dbReference type="NCBI Taxonomy" id="1076935"/>
    <lineage>
        <taxon>Eukaryota</taxon>
        <taxon>Fungi</taxon>
        <taxon>Dikarya</taxon>
        <taxon>Ascomycota</taxon>
        <taxon>Pezizomycotina</taxon>
        <taxon>Pezizomycetes</taxon>
        <taxon>Pezizales</taxon>
        <taxon>Pyronemataceae</taxon>
        <taxon>Pyronema</taxon>
    </lineage>
</organism>
<dbReference type="EMBL" id="HF936091">
    <property type="protein sequence ID" value="CCX33443.1"/>
    <property type="molecule type" value="Genomic_DNA"/>
</dbReference>
<evidence type="ECO:0000313" key="2">
    <source>
        <dbReference type="EMBL" id="CCX33443.1"/>
    </source>
</evidence>
<dbReference type="AlphaFoldDB" id="U4LNB8"/>
<feature type="compositionally biased region" description="Polar residues" evidence="1">
    <location>
        <begin position="693"/>
        <end position="706"/>
    </location>
</feature>
<feature type="region of interest" description="Disordered" evidence="1">
    <location>
        <begin position="535"/>
        <end position="568"/>
    </location>
</feature>
<feature type="compositionally biased region" description="Basic and acidic residues" evidence="1">
    <location>
        <begin position="367"/>
        <end position="381"/>
    </location>
</feature>
<accession>U4LNB8</accession>
<feature type="region of interest" description="Disordered" evidence="1">
    <location>
        <begin position="107"/>
        <end position="446"/>
    </location>
</feature>
<evidence type="ECO:0000256" key="1">
    <source>
        <dbReference type="SAM" id="MobiDB-lite"/>
    </source>
</evidence>
<name>U4LNB8_PYROM</name>
<feature type="region of interest" description="Disordered" evidence="1">
    <location>
        <begin position="1"/>
        <end position="92"/>
    </location>
</feature>
<feature type="compositionally biased region" description="Basic and acidic residues" evidence="1">
    <location>
        <begin position="146"/>
        <end position="167"/>
    </location>
</feature>
<gene>
    <name evidence="2" type="ORF">PCON_01153</name>
</gene>
<feature type="region of interest" description="Disordered" evidence="1">
    <location>
        <begin position="762"/>
        <end position="782"/>
    </location>
</feature>
<dbReference type="OrthoDB" id="4716584at2759"/>
<reference evidence="2 3" key="1">
    <citation type="journal article" date="2013" name="PLoS Genet.">
        <title>The genome and development-dependent transcriptomes of Pyronema confluens: a window into fungal evolution.</title>
        <authorList>
            <person name="Traeger S."/>
            <person name="Altegoer F."/>
            <person name="Freitag M."/>
            <person name="Gabaldon T."/>
            <person name="Kempken F."/>
            <person name="Kumar A."/>
            <person name="Marcet-Houben M."/>
            <person name="Poggeler S."/>
            <person name="Stajich J.E."/>
            <person name="Nowrousian M."/>
        </authorList>
    </citation>
    <scope>NUCLEOTIDE SEQUENCE [LARGE SCALE GENOMIC DNA]</scope>
    <source>
        <strain evidence="3">CBS 100304</strain>
        <tissue evidence="2">Vegetative mycelium</tissue>
    </source>
</reference>
<feature type="compositionally biased region" description="Basic and acidic residues" evidence="1">
    <location>
        <begin position="74"/>
        <end position="83"/>
    </location>
</feature>
<dbReference type="Proteomes" id="UP000018144">
    <property type="component" value="Unassembled WGS sequence"/>
</dbReference>
<feature type="compositionally biased region" description="Basic residues" evidence="1">
    <location>
        <begin position="249"/>
        <end position="259"/>
    </location>
</feature>
<feature type="compositionally biased region" description="Low complexity" evidence="1">
    <location>
        <begin position="554"/>
        <end position="568"/>
    </location>
</feature>
<feature type="compositionally biased region" description="Basic and acidic residues" evidence="1">
    <location>
        <begin position="343"/>
        <end position="356"/>
    </location>
</feature>
<evidence type="ECO:0000313" key="3">
    <source>
        <dbReference type="Proteomes" id="UP000018144"/>
    </source>
</evidence>
<feature type="region of interest" description="Disordered" evidence="1">
    <location>
        <begin position="485"/>
        <end position="518"/>
    </location>
</feature>
<protein>
    <submittedName>
        <fullName evidence="2">Uncharacterized protein</fullName>
    </submittedName>
</protein>
<feature type="region of interest" description="Disordered" evidence="1">
    <location>
        <begin position="650"/>
        <end position="717"/>
    </location>
</feature>
<proteinExistence type="predicted"/>